<evidence type="ECO:0000259" key="3">
    <source>
        <dbReference type="Pfam" id="PF06808"/>
    </source>
</evidence>
<feature type="transmembrane region" description="Helical" evidence="2">
    <location>
        <begin position="496"/>
        <end position="521"/>
    </location>
</feature>
<evidence type="ECO:0000256" key="2">
    <source>
        <dbReference type="SAM" id="Phobius"/>
    </source>
</evidence>
<dbReference type="Pfam" id="PF06808">
    <property type="entry name" value="DctM"/>
    <property type="match status" value="1"/>
</dbReference>
<feature type="transmembrane region" description="Helical" evidence="2">
    <location>
        <begin position="618"/>
        <end position="639"/>
    </location>
</feature>
<dbReference type="RefSeq" id="WP_306884838.1">
    <property type="nucleotide sequence ID" value="NZ_JAUSUL010000001.1"/>
</dbReference>
<feature type="transmembrane region" description="Helical" evidence="2">
    <location>
        <begin position="83"/>
        <end position="101"/>
    </location>
</feature>
<comment type="subcellular location">
    <subcellularLocation>
        <location evidence="1">Cell inner membrane</location>
        <topology evidence="1">Multi-pass membrane protein</topology>
    </subcellularLocation>
</comment>
<feature type="transmembrane region" description="Helical" evidence="2">
    <location>
        <begin position="427"/>
        <end position="446"/>
    </location>
</feature>
<comment type="caution">
    <text evidence="4">The sequence shown here is derived from an EMBL/GenBank/DDBJ whole genome shotgun (WGS) entry which is preliminary data.</text>
</comment>
<feature type="transmembrane region" description="Helical" evidence="2">
    <location>
        <begin position="566"/>
        <end position="589"/>
    </location>
</feature>
<feature type="transmembrane region" description="Helical" evidence="2">
    <location>
        <begin position="403"/>
        <end position="421"/>
    </location>
</feature>
<feature type="transmembrane region" description="Helical" evidence="2">
    <location>
        <begin position="453"/>
        <end position="484"/>
    </location>
</feature>
<dbReference type="NCBIfam" id="TIGR02123">
    <property type="entry name" value="TRAP_fused"/>
    <property type="match status" value="1"/>
</dbReference>
<feature type="transmembrane region" description="Helical" evidence="2">
    <location>
        <begin position="542"/>
        <end position="560"/>
    </location>
</feature>
<sequence>MGGETSVSESGVNGTRGVRLISTVLGALLAIAGLAWAADLYRMVGWTFLTEQFLAATLGLSLALVFVTRPLNRAALGPRRLPWYDAVLAVVSLAASAYMAMRYPDILSDFFSTPLDGLIVSWLLFVLVVEGLRRCSGWSLVIVVLAFTIYALVGHLVEGDLQTNQVDLNTMIFYLGVDTSGLFGIVLLVGVTVVIPFLFFGNLLHASGGASFFNDLALGLMGGFRGGAAKISILASTLFGSISGIVVSNIMATGIITIPMMKKSGFKPEQAAAIEASASNGGQLMPPVMGAVAFLMADFLQISYAEVAIAALVPAVLYYLALFIQADLEAGKAGILRVPASEIPRLVAVAMRGWFFILPFAVLIYALFTLNREPENAAIYACLTVMAVGFVIGYGGSRLTPRGVWRALVATGISAVDIVMISAAAGFIMGILQLTGLGFALTLLLVKLGSGNIFALLVIAGVMCIVLGMGMPTLGVYVLLAVLIAPSLVEVGIQPLAAHMFILYLGMMSFVTPPLAIAAFFAANIARASPMKTGWTAMRFSWTAYIIPFLFVFSPTLLLQSPSIPATVLSLLTATIAVWFVSAGSVGYGLQPMGRMLRVLAVVGGSLLLIPLEMFHGAFIANGIGAALVMVVLVAELAARRGRAAAAPEGAAE</sequence>
<keyword evidence="2" id="KW-0472">Membrane</keyword>
<gene>
    <name evidence="4" type="ORF">J2S73_001482</name>
</gene>
<feature type="transmembrane region" description="Helical" evidence="2">
    <location>
        <begin position="138"/>
        <end position="159"/>
    </location>
</feature>
<dbReference type="InterPro" id="IPR011853">
    <property type="entry name" value="TRAP_DctM-Dct_fused"/>
</dbReference>
<keyword evidence="1" id="KW-0813">Transport</keyword>
<accession>A0AAE4ASH6</accession>
<protein>
    <submittedName>
        <fullName evidence="4">TRAP transporter 4TM/12TM fusion protein</fullName>
    </submittedName>
</protein>
<feature type="transmembrane region" description="Helical" evidence="2">
    <location>
        <begin position="113"/>
        <end position="132"/>
    </location>
</feature>
<feature type="transmembrane region" description="Helical" evidence="2">
    <location>
        <begin position="345"/>
        <end position="365"/>
    </location>
</feature>
<dbReference type="InterPro" id="IPR010656">
    <property type="entry name" value="DctM"/>
</dbReference>
<dbReference type="GO" id="GO:0005886">
    <property type="term" value="C:plasma membrane"/>
    <property type="evidence" value="ECO:0007669"/>
    <property type="project" value="UniProtKB-SubCell"/>
</dbReference>
<dbReference type="PANTHER" id="PTHR43849:SF2">
    <property type="entry name" value="BLL3936 PROTEIN"/>
    <property type="match status" value="1"/>
</dbReference>
<feature type="transmembrane region" description="Helical" evidence="2">
    <location>
        <begin position="302"/>
        <end position="324"/>
    </location>
</feature>
<keyword evidence="5" id="KW-1185">Reference proteome</keyword>
<feature type="domain" description="TRAP C4-dicarboxylate transport system permease DctM subunit" evidence="3">
    <location>
        <begin position="124"/>
        <end position="561"/>
    </location>
</feature>
<organism evidence="4 5">
    <name type="scientific">Amorphus orientalis</name>
    <dbReference type="NCBI Taxonomy" id="649198"/>
    <lineage>
        <taxon>Bacteria</taxon>
        <taxon>Pseudomonadati</taxon>
        <taxon>Pseudomonadota</taxon>
        <taxon>Alphaproteobacteria</taxon>
        <taxon>Hyphomicrobiales</taxon>
        <taxon>Amorphaceae</taxon>
        <taxon>Amorphus</taxon>
    </lineage>
</organism>
<dbReference type="Proteomes" id="UP001229244">
    <property type="component" value="Unassembled WGS sequence"/>
</dbReference>
<evidence type="ECO:0000313" key="5">
    <source>
        <dbReference type="Proteomes" id="UP001229244"/>
    </source>
</evidence>
<evidence type="ECO:0000256" key="1">
    <source>
        <dbReference type="RuleBase" id="RU369079"/>
    </source>
</evidence>
<reference evidence="4" key="1">
    <citation type="submission" date="2023-07" db="EMBL/GenBank/DDBJ databases">
        <title>Genomic Encyclopedia of Type Strains, Phase IV (KMG-IV): sequencing the most valuable type-strain genomes for metagenomic binning, comparative biology and taxonomic classification.</title>
        <authorList>
            <person name="Goeker M."/>
        </authorList>
    </citation>
    <scope>NUCLEOTIDE SEQUENCE</scope>
    <source>
        <strain evidence="4">DSM 21202</strain>
    </source>
</reference>
<feature type="transmembrane region" description="Helical" evidence="2">
    <location>
        <begin position="377"/>
        <end position="396"/>
    </location>
</feature>
<feature type="transmembrane region" description="Helical" evidence="2">
    <location>
        <begin position="233"/>
        <end position="258"/>
    </location>
</feature>
<dbReference type="EMBL" id="JAUSUL010000001">
    <property type="protein sequence ID" value="MDQ0315045.1"/>
    <property type="molecule type" value="Genomic_DNA"/>
</dbReference>
<dbReference type="AlphaFoldDB" id="A0AAE4ASH6"/>
<evidence type="ECO:0000313" key="4">
    <source>
        <dbReference type="EMBL" id="MDQ0315045.1"/>
    </source>
</evidence>
<feature type="transmembrane region" description="Helical" evidence="2">
    <location>
        <begin position="596"/>
        <end position="612"/>
    </location>
</feature>
<proteinExistence type="predicted"/>
<feature type="transmembrane region" description="Helical" evidence="2">
    <location>
        <begin position="53"/>
        <end position="71"/>
    </location>
</feature>
<dbReference type="PANTHER" id="PTHR43849">
    <property type="entry name" value="BLL3936 PROTEIN"/>
    <property type="match status" value="1"/>
</dbReference>
<comment type="function">
    <text evidence="1">Part of the tripartite ATP-independent periplasmic (TRAP) transport system.</text>
</comment>
<keyword evidence="1" id="KW-1003">Cell membrane</keyword>
<name>A0AAE4ASH6_9HYPH</name>
<keyword evidence="1" id="KW-0997">Cell inner membrane</keyword>
<keyword evidence="2" id="KW-1133">Transmembrane helix</keyword>
<keyword evidence="2" id="KW-0812">Transmembrane</keyword>
<dbReference type="GO" id="GO:0022857">
    <property type="term" value="F:transmembrane transporter activity"/>
    <property type="evidence" value="ECO:0007669"/>
    <property type="project" value="UniProtKB-UniRule"/>
</dbReference>
<feature type="transmembrane region" description="Helical" evidence="2">
    <location>
        <begin position="171"/>
        <end position="197"/>
    </location>
</feature>
<feature type="transmembrane region" description="Helical" evidence="2">
    <location>
        <begin position="20"/>
        <end position="41"/>
    </location>
</feature>